<sequence length="197" mass="21987">MKNILPFAFLIALASLDACKTDRSPKTVDLASPAAAKAQLEVLRDSVDARWTQMIASDDAKISATRQVLRELANQPGIDRTQLQQLTRANDRLKNVRYNQQTMASSAQIDAYDAAQDSLLHVLYPIAQPTGGQQNELIRNLTEGIQSSDGEVVGYRLRYDQAAKQFNNYLQVHQDQLSKLGGKYSKLQPLPLFELQQ</sequence>
<dbReference type="AlphaFoldDB" id="A0A243WFA9"/>
<comment type="caution">
    <text evidence="1">The sequence shown here is derived from an EMBL/GenBank/DDBJ whole genome shotgun (WGS) entry which is preliminary data.</text>
</comment>
<dbReference type="OrthoDB" id="892730at2"/>
<accession>A0A243WFA9</accession>
<evidence type="ECO:0000313" key="1">
    <source>
        <dbReference type="EMBL" id="OUJ74180.1"/>
    </source>
</evidence>
<name>A0A243WFA9_9BACT</name>
<keyword evidence="2" id="KW-1185">Reference proteome</keyword>
<dbReference type="Proteomes" id="UP000194873">
    <property type="component" value="Unassembled WGS sequence"/>
</dbReference>
<proteinExistence type="predicted"/>
<protein>
    <recommendedName>
        <fullName evidence="3">LemA family protein</fullName>
    </recommendedName>
</protein>
<dbReference type="EMBL" id="MTSE01000004">
    <property type="protein sequence ID" value="OUJ74180.1"/>
    <property type="molecule type" value="Genomic_DNA"/>
</dbReference>
<evidence type="ECO:0000313" key="2">
    <source>
        <dbReference type="Proteomes" id="UP000194873"/>
    </source>
</evidence>
<evidence type="ECO:0008006" key="3">
    <source>
        <dbReference type="Google" id="ProtNLM"/>
    </source>
</evidence>
<reference evidence="1 2" key="1">
    <citation type="submission" date="2017-01" db="EMBL/GenBank/DDBJ databases">
        <title>A new Hymenobacter.</title>
        <authorList>
            <person name="Liang Y."/>
            <person name="Feng F."/>
        </authorList>
    </citation>
    <scope>NUCLEOTIDE SEQUENCE [LARGE SCALE GENOMIC DNA]</scope>
    <source>
        <strain evidence="1">MIMBbqt21</strain>
    </source>
</reference>
<dbReference type="RefSeq" id="WP_086594030.1">
    <property type="nucleotide sequence ID" value="NZ_MTSE01000004.1"/>
</dbReference>
<gene>
    <name evidence="1" type="ORF">BXP70_10615</name>
</gene>
<organism evidence="1 2">
    <name type="scientific">Hymenobacter crusticola</name>
    <dbReference type="NCBI Taxonomy" id="1770526"/>
    <lineage>
        <taxon>Bacteria</taxon>
        <taxon>Pseudomonadati</taxon>
        <taxon>Bacteroidota</taxon>
        <taxon>Cytophagia</taxon>
        <taxon>Cytophagales</taxon>
        <taxon>Hymenobacteraceae</taxon>
        <taxon>Hymenobacter</taxon>
    </lineage>
</organism>